<proteinExistence type="inferred from homology"/>
<keyword evidence="9" id="KW-1185">Reference proteome</keyword>
<dbReference type="SUPFAM" id="SSF88946">
    <property type="entry name" value="Sigma2 domain of RNA polymerase sigma factors"/>
    <property type="match status" value="1"/>
</dbReference>
<dbReference type="InterPro" id="IPR013325">
    <property type="entry name" value="RNA_pol_sigma_r2"/>
</dbReference>
<keyword evidence="2" id="KW-0805">Transcription regulation</keyword>
<dbReference type="Gene3D" id="1.10.1740.10">
    <property type="match status" value="1"/>
</dbReference>
<dbReference type="InterPro" id="IPR014325">
    <property type="entry name" value="RNA_pol_sigma-E_actinobac"/>
</dbReference>
<dbReference type="AlphaFoldDB" id="A0A3N0E0R0"/>
<feature type="domain" description="RNA polymerase sigma-70 region 2" evidence="6">
    <location>
        <begin position="16"/>
        <end position="76"/>
    </location>
</feature>
<dbReference type="SUPFAM" id="SSF88659">
    <property type="entry name" value="Sigma3 and sigma4 domains of RNA polymerase sigma factors"/>
    <property type="match status" value="1"/>
</dbReference>
<dbReference type="InterPro" id="IPR036388">
    <property type="entry name" value="WH-like_DNA-bd_sf"/>
</dbReference>
<comment type="similarity">
    <text evidence="1">Belongs to the sigma-70 factor family. ECF subfamily.</text>
</comment>
<dbReference type="EMBL" id="RJSG01000001">
    <property type="protein sequence ID" value="RNL81444.1"/>
    <property type="molecule type" value="Genomic_DNA"/>
</dbReference>
<organism evidence="8 9">
    <name type="scientific">Nocardioides marmorisolisilvae</name>
    <dbReference type="NCBI Taxonomy" id="1542737"/>
    <lineage>
        <taxon>Bacteria</taxon>
        <taxon>Bacillati</taxon>
        <taxon>Actinomycetota</taxon>
        <taxon>Actinomycetes</taxon>
        <taxon>Propionibacteriales</taxon>
        <taxon>Nocardioidaceae</taxon>
        <taxon>Nocardioides</taxon>
    </lineage>
</organism>
<evidence type="ECO:0000256" key="1">
    <source>
        <dbReference type="ARBA" id="ARBA00010641"/>
    </source>
</evidence>
<dbReference type="InterPro" id="IPR014284">
    <property type="entry name" value="RNA_pol_sigma-70_dom"/>
</dbReference>
<evidence type="ECO:0000259" key="6">
    <source>
        <dbReference type="Pfam" id="PF04542"/>
    </source>
</evidence>
<dbReference type="NCBIfam" id="TIGR02937">
    <property type="entry name" value="sigma70-ECF"/>
    <property type="match status" value="1"/>
</dbReference>
<gene>
    <name evidence="8" type="ORF">EFL95_03690</name>
</gene>
<evidence type="ECO:0000256" key="5">
    <source>
        <dbReference type="ARBA" id="ARBA00023163"/>
    </source>
</evidence>
<dbReference type="NCBIfam" id="TIGR02983">
    <property type="entry name" value="SigE-fam_strep"/>
    <property type="match status" value="1"/>
</dbReference>
<feature type="domain" description="RNA polymerase sigma factor 70 region 4 type 2" evidence="7">
    <location>
        <begin position="104"/>
        <end position="153"/>
    </location>
</feature>
<evidence type="ECO:0000256" key="2">
    <source>
        <dbReference type="ARBA" id="ARBA00023015"/>
    </source>
</evidence>
<evidence type="ECO:0000313" key="9">
    <source>
        <dbReference type="Proteomes" id="UP000277094"/>
    </source>
</evidence>
<name>A0A3N0E0R0_9ACTN</name>
<dbReference type="GO" id="GO:0006352">
    <property type="term" value="P:DNA-templated transcription initiation"/>
    <property type="evidence" value="ECO:0007669"/>
    <property type="project" value="InterPro"/>
</dbReference>
<dbReference type="InterPro" id="IPR013324">
    <property type="entry name" value="RNA_pol_sigma_r3/r4-like"/>
</dbReference>
<keyword evidence="3" id="KW-0731">Sigma factor</keyword>
<dbReference type="GO" id="GO:0003677">
    <property type="term" value="F:DNA binding"/>
    <property type="evidence" value="ECO:0007669"/>
    <property type="project" value="UniProtKB-KW"/>
</dbReference>
<sequence length="171" mass="18868">MDLDESFTAYAGARWPALYRLAVLLAGESDADDLAQQVLFQAYRAWDRVMAASSPDAYVRKIMVNTLISQRSRHRRGLELVTSGRVDDRVASVEDDVVQHDELWNRIFLLPPKQRAVIVLRYYEDLSEQAIADVLGCAPGTVKSQAAAALRTLRIGYDSASDLSASGGTHA</sequence>
<dbReference type="InterPro" id="IPR039425">
    <property type="entry name" value="RNA_pol_sigma-70-like"/>
</dbReference>
<dbReference type="Pfam" id="PF04542">
    <property type="entry name" value="Sigma70_r2"/>
    <property type="match status" value="1"/>
</dbReference>
<dbReference type="InterPro" id="IPR013249">
    <property type="entry name" value="RNA_pol_sigma70_r4_t2"/>
</dbReference>
<dbReference type="Pfam" id="PF08281">
    <property type="entry name" value="Sigma70_r4_2"/>
    <property type="match status" value="1"/>
</dbReference>
<comment type="caution">
    <text evidence="8">The sequence shown here is derived from an EMBL/GenBank/DDBJ whole genome shotgun (WGS) entry which is preliminary data.</text>
</comment>
<dbReference type="OrthoDB" id="3678480at2"/>
<keyword evidence="4" id="KW-0238">DNA-binding</keyword>
<reference evidence="8 9" key="1">
    <citation type="submission" date="2018-11" db="EMBL/GenBank/DDBJ databases">
        <authorList>
            <person name="Li F."/>
        </authorList>
    </citation>
    <scope>NUCLEOTIDE SEQUENCE [LARGE SCALE GENOMIC DNA]</scope>
    <source>
        <strain evidence="8 9">KIS18-7</strain>
    </source>
</reference>
<dbReference type="Gene3D" id="1.10.10.10">
    <property type="entry name" value="Winged helix-like DNA-binding domain superfamily/Winged helix DNA-binding domain"/>
    <property type="match status" value="1"/>
</dbReference>
<dbReference type="PANTHER" id="PTHR43133">
    <property type="entry name" value="RNA POLYMERASE ECF-TYPE SIGMA FACTO"/>
    <property type="match status" value="1"/>
</dbReference>
<dbReference type="PANTHER" id="PTHR43133:SF50">
    <property type="entry name" value="ECF RNA POLYMERASE SIGMA FACTOR SIGM"/>
    <property type="match status" value="1"/>
</dbReference>
<dbReference type="Proteomes" id="UP000277094">
    <property type="component" value="Unassembled WGS sequence"/>
</dbReference>
<protein>
    <submittedName>
        <fullName evidence="8">SigE family RNA polymerase sigma factor</fullName>
    </submittedName>
</protein>
<evidence type="ECO:0000256" key="3">
    <source>
        <dbReference type="ARBA" id="ARBA00023082"/>
    </source>
</evidence>
<dbReference type="InterPro" id="IPR007627">
    <property type="entry name" value="RNA_pol_sigma70_r2"/>
</dbReference>
<accession>A0A3N0E0R0</accession>
<evidence type="ECO:0000313" key="8">
    <source>
        <dbReference type="EMBL" id="RNL81444.1"/>
    </source>
</evidence>
<keyword evidence="5" id="KW-0804">Transcription</keyword>
<dbReference type="RefSeq" id="WP_123232648.1">
    <property type="nucleotide sequence ID" value="NZ_RJSG01000001.1"/>
</dbReference>
<dbReference type="GO" id="GO:0016987">
    <property type="term" value="F:sigma factor activity"/>
    <property type="evidence" value="ECO:0007669"/>
    <property type="project" value="UniProtKB-KW"/>
</dbReference>
<evidence type="ECO:0000259" key="7">
    <source>
        <dbReference type="Pfam" id="PF08281"/>
    </source>
</evidence>
<evidence type="ECO:0000256" key="4">
    <source>
        <dbReference type="ARBA" id="ARBA00023125"/>
    </source>
</evidence>
<dbReference type="CDD" id="cd06171">
    <property type="entry name" value="Sigma70_r4"/>
    <property type="match status" value="1"/>
</dbReference>